<evidence type="ECO:0000256" key="1">
    <source>
        <dbReference type="ARBA" id="ARBA00004442"/>
    </source>
</evidence>
<dbReference type="PROSITE" id="PS51257">
    <property type="entry name" value="PROKAR_LIPOPROTEIN"/>
    <property type="match status" value="1"/>
</dbReference>
<evidence type="ECO:0000259" key="7">
    <source>
        <dbReference type="Pfam" id="PF07980"/>
    </source>
</evidence>
<organism evidence="9 10">
    <name type="scientific">Bacteroides ovatus</name>
    <dbReference type="NCBI Taxonomy" id="28116"/>
    <lineage>
        <taxon>Bacteria</taxon>
        <taxon>Pseudomonadati</taxon>
        <taxon>Bacteroidota</taxon>
        <taxon>Bacteroidia</taxon>
        <taxon>Bacteroidales</taxon>
        <taxon>Bacteroidaceae</taxon>
        <taxon>Bacteroides</taxon>
    </lineage>
</organism>
<dbReference type="Proteomes" id="UP000183670">
    <property type="component" value="Unassembled WGS sequence"/>
</dbReference>
<dbReference type="EMBL" id="FMYE01000050">
    <property type="protein sequence ID" value="SDB78775.1"/>
    <property type="molecule type" value="Genomic_DNA"/>
</dbReference>
<dbReference type="Pfam" id="PF07980">
    <property type="entry name" value="SusD_RagB"/>
    <property type="match status" value="1"/>
</dbReference>
<evidence type="ECO:0000259" key="8">
    <source>
        <dbReference type="Pfam" id="PF14322"/>
    </source>
</evidence>
<feature type="domain" description="SusD-like N-terminal" evidence="8">
    <location>
        <begin position="93"/>
        <end position="212"/>
    </location>
</feature>
<evidence type="ECO:0000313" key="10">
    <source>
        <dbReference type="Proteomes" id="UP000183670"/>
    </source>
</evidence>
<sequence length="684" mass="77760">MKKIFILSLFSLLLFSGCNDLDIAPKNLITDKDLIGSESGMDIYMARMYSNMPFEDFKYMAKWGFNFSSWLGAFGIEGTGEAVGRDDVCKTFTGEDTQYWEKSFPLLRDANFLIENLPKYEGNFAGNIYNHYMGEAYFVRAFVFYTMAKRYGGVPLVTKVIQYPADESTLEVPRSSEEATWDQVLSDFDTAISLLSNKPLKDGYSSKYIALAFKSEAMLYAGSVAKYNETVQGRLTGLGRKTGVRVIGFDENRWENASKKYFTEAYKSAREVMINGGYDLYKKKWAANDKEAQYQNMVDMFSDLTSPENIYVRKYIYPTITHGYDAYSAPLIFRAPLSSETCPTLDFVELFDGFDYYADGTMKVTDGASNTDGNYLLFDTPMDFFKNAEPRLRAYVIFPGDMFKGREIEIRAGIYTGNTPIKPFFNDYSFANADTHYQDLNAYTGNPKTLYLSPKMENQEVVKYNGKDMTAGGENGPFYDQGESALTGFYGRKWLNPDPSFAAGEGKSAQPFILMRYAEVLLNAAEAAIELSMVGVTSPDGEDLLQLATKAVNDIRERAGATLLTSNLTATEAGRNIIRKERRKELAFEHKTKWDLRRWRVQDYNNRGGFWGETKNKDKFSSNSRYRFRGLYPFFSTQAGKYFFDARFQWASNRTADYSTIDYYFGIPGGQVTKSPVIDQQPNR</sequence>
<evidence type="ECO:0000256" key="4">
    <source>
        <dbReference type="ARBA" id="ARBA00023136"/>
    </source>
</evidence>
<dbReference type="InterPro" id="IPR011990">
    <property type="entry name" value="TPR-like_helical_dom_sf"/>
</dbReference>
<feature type="signal peptide" evidence="6">
    <location>
        <begin position="1"/>
        <end position="20"/>
    </location>
</feature>
<dbReference type="RefSeq" id="WP_074559428.1">
    <property type="nucleotide sequence ID" value="NZ_FMYE01000050.1"/>
</dbReference>
<keyword evidence="3 6" id="KW-0732">Signal</keyword>
<dbReference type="InterPro" id="IPR012944">
    <property type="entry name" value="SusD_RagB_dom"/>
</dbReference>
<feature type="domain" description="RagB/SusD" evidence="7">
    <location>
        <begin position="341"/>
        <end position="682"/>
    </location>
</feature>
<name>A0A1G6GAK5_BACOV</name>
<evidence type="ECO:0000256" key="6">
    <source>
        <dbReference type="SAM" id="SignalP"/>
    </source>
</evidence>
<dbReference type="SUPFAM" id="SSF48452">
    <property type="entry name" value="TPR-like"/>
    <property type="match status" value="1"/>
</dbReference>
<evidence type="ECO:0000256" key="5">
    <source>
        <dbReference type="ARBA" id="ARBA00023237"/>
    </source>
</evidence>
<feature type="chain" id="PRO_5010248720" evidence="6">
    <location>
        <begin position="21"/>
        <end position="684"/>
    </location>
</feature>
<keyword evidence="5" id="KW-0998">Cell outer membrane</keyword>
<protein>
    <submittedName>
        <fullName evidence="9">Starch-binding associating with outer membrane</fullName>
    </submittedName>
</protein>
<comment type="subcellular location">
    <subcellularLocation>
        <location evidence="1">Cell outer membrane</location>
    </subcellularLocation>
</comment>
<comment type="similarity">
    <text evidence="2">Belongs to the SusD family.</text>
</comment>
<keyword evidence="4" id="KW-0472">Membrane</keyword>
<evidence type="ECO:0000256" key="2">
    <source>
        <dbReference type="ARBA" id="ARBA00006275"/>
    </source>
</evidence>
<evidence type="ECO:0000256" key="3">
    <source>
        <dbReference type="ARBA" id="ARBA00022729"/>
    </source>
</evidence>
<dbReference type="Pfam" id="PF14322">
    <property type="entry name" value="SusD-like_3"/>
    <property type="match status" value="1"/>
</dbReference>
<accession>A0A1G6GAK5</accession>
<dbReference type="AlphaFoldDB" id="A0A1G6GAK5"/>
<gene>
    <name evidence="9" type="ORF">SAMN05192581_105016</name>
</gene>
<dbReference type="Gene3D" id="1.25.40.390">
    <property type="match status" value="1"/>
</dbReference>
<reference evidence="9 10" key="1">
    <citation type="submission" date="2016-10" db="EMBL/GenBank/DDBJ databases">
        <authorList>
            <person name="de Groot N.N."/>
        </authorList>
    </citation>
    <scope>NUCLEOTIDE SEQUENCE [LARGE SCALE GENOMIC DNA]</scope>
    <source>
        <strain evidence="9 10">NLAE-zl-C500</strain>
    </source>
</reference>
<dbReference type="GO" id="GO:0009279">
    <property type="term" value="C:cell outer membrane"/>
    <property type="evidence" value="ECO:0007669"/>
    <property type="project" value="UniProtKB-SubCell"/>
</dbReference>
<proteinExistence type="inferred from homology"/>
<dbReference type="InterPro" id="IPR033985">
    <property type="entry name" value="SusD-like_N"/>
</dbReference>
<evidence type="ECO:0000313" key="9">
    <source>
        <dbReference type="EMBL" id="SDB78775.1"/>
    </source>
</evidence>